<dbReference type="GO" id="GO:0019432">
    <property type="term" value="P:triglyceride biosynthetic process"/>
    <property type="evidence" value="ECO:0007669"/>
    <property type="project" value="TreeGrafter"/>
</dbReference>
<dbReference type="GO" id="GO:0032869">
    <property type="term" value="P:cellular response to insulin stimulus"/>
    <property type="evidence" value="ECO:0007669"/>
    <property type="project" value="TreeGrafter"/>
</dbReference>
<dbReference type="InterPro" id="IPR026058">
    <property type="entry name" value="LIPIN"/>
</dbReference>
<dbReference type="PANTHER" id="PTHR12181:SF12">
    <property type="entry name" value="PHOSPHATIDATE PHOSPHATASE"/>
    <property type="match status" value="1"/>
</dbReference>
<organism evidence="3 4">
    <name type="scientific">Ladona fulva</name>
    <name type="common">Scarce chaser dragonfly</name>
    <name type="synonym">Libellula fulva</name>
    <dbReference type="NCBI Taxonomy" id="123851"/>
    <lineage>
        <taxon>Eukaryota</taxon>
        <taxon>Metazoa</taxon>
        <taxon>Ecdysozoa</taxon>
        <taxon>Arthropoda</taxon>
        <taxon>Hexapoda</taxon>
        <taxon>Insecta</taxon>
        <taxon>Pterygota</taxon>
        <taxon>Palaeoptera</taxon>
        <taxon>Odonata</taxon>
        <taxon>Epiprocta</taxon>
        <taxon>Anisoptera</taxon>
        <taxon>Libelluloidea</taxon>
        <taxon>Libellulidae</taxon>
        <taxon>Ladona</taxon>
    </lineage>
</organism>
<feature type="compositionally biased region" description="Basic and acidic residues" evidence="1">
    <location>
        <begin position="146"/>
        <end position="155"/>
    </location>
</feature>
<dbReference type="Pfam" id="PF04571">
    <property type="entry name" value="Lipin_N"/>
    <property type="match status" value="2"/>
</dbReference>
<dbReference type="GO" id="GO:0003713">
    <property type="term" value="F:transcription coactivator activity"/>
    <property type="evidence" value="ECO:0007669"/>
    <property type="project" value="TreeGrafter"/>
</dbReference>
<dbReference type="EMBL" id="KZ308668">
    <property type="protein sequence ID" value="KAG8232912.1"/>
    <property type="molecule type" value="Genomic_DNA"/>
</dbReference>
<feature type="compositionally biased region" description="Polar residues" evidence="1">
    <location>
        <begin position="250"/>
        <end position="260"/>
    </location>
</feature>
<feature type="compositionally biased region" description="Polar residues" evidence="1">
    <location>
        <begin position="342"/>
        <end position="351"/>
    </location>
</feature>
<evidence type="ECO:0000313" key="4">
    <source>
        <dbReference type="Proteomes" id="UP000792457"/>
    </source>
</evidence>
<dbReference type="PANTHER" id="PTHR12181">
    <property type="entry name" value="LIPIN"/>
    <property type="match status" value="1"/>
</dbReference>
<dbReference type="GO" id="GO:0008195">
    <property type="term" value="F:phosphatidate phosphatase activity"/>
    <property type="evidence" value="ECO:0007669"/>
    <property type="project" value="TreeGrafter"/>
</dbReference>
<reference evidence="3" key="2">
    <citation type="submission" date="2017-10" db="EMBL/GenBank/DDBJ databases">
        <title>Ladona fulva Genome sequencing and assembly.</title>
        <authorList>
            <person name="Murali S."/>
            <person name="Richards S."/>
            <person name="Bandaranaike D."/>
            <person name="Bellair M."/>
            <person name="Blankenburg K."/>
            <person name="Chao H."/>
            <person name="Dinh H."/>
            <person name="Doddapaneni H."/>
            <person name="Dugan-Rocha S."/>
            <person name="Elkadiri S."/>
            <person name="Gnanaolivu R."/>
            <person name="Hernandez B."/>
            <person name="Skinner E."/>
            <person name="Javaid M."/>
            <person name="Lee S."/>
            <person name="Li M."/>
            <person name="Ming W."/>
            <person name="Munidasa M."/>
            <person name="Muniz J."/>
            <person name="Nguyen L."/>
            <person name="Hughes D."/>
            <person name="Osuji N."/>
            <person name="Pu L.-L."/>
            <person name="Puazo M."/>
            <person name="Qu C."/>
            <person name="Quiroz J."/>
            <person name="Raj R."/>
            <person name="Weissenberger G."/>
            <person name="Xin Y."/>
            <person name="Zou X."/>
            <person name="Han Y."/>
            <person name="Worley K."/>
            <person name="Muzny D."/>
            <person name="Gibbs R."/>
        </authorList>
    </citation>
    <scope>NUCLEOTIDE SEQUENCE</scope>
    <source>
        <strain evidence="3">Sampled in the wild</strain>
    </source>
</reference>
<keyword evidence="4" id="KW-1185">Reference proteome</keyword>
<evidence type="ECO:0000313" key="3">
    <source>
        <dbReference type="EMBL" id="KAG8232912.1"/>
    </source>
</evidence>
<dbReference type="InterPro" id="IPR007651">
    <property type="entry name" value="Lipin_N"/>
</dbReference>
<dbReference type="OrthoDB" id="4567at2759"/>
<dbReference type="GO" id="GO:0005634">
    <property type="term" value="C:nucleus"/>
    <property type="evidence" value="ECO:0007669"/>
    <property type="project" value="TreeGrafter"/>
</dbReference>
<dbReference type="GO" id="GO:0045944">
    <property type="term" value="P:positive regulation of transcription by RNA polymerase II"/>
    <property type="evidence" value="ECO:0007669"/>
    <property type="project" value="TreeGrafter"/>
</dbReference>
<feature type="domain" description="Lipin N-terminal" evidence="2">
    <location>
        <begin position="398"/>
        <end position="458"/>
    </location>
</feature>
<feature type="compositionally biased region" description="Polar residues" evidence="1">
    <location>
        <begin position="293"/>
        <end position="305"/>
    </location>
</feature>
<name>A0A8K0P4L3_LADFU</name>
<feature type="region of interest" description="Disordered" evidence="1">
    <location>
        <begin position="100"/>
        <end position="359"/>
    </location>
</feature>
<sequence>MVDIEINGEAVDIHMKLGDSGEAFFVEEVGEGEDGDFPPHLACSPIPIEGYHMHQHLGNGRIPSGGDLERNDDIVNSKEVPSLWPPPEGEDIIEEVKEDVVQPEQSDAKTLKSETGGDGIKSEFCPINGEGSEDSKVVVVDGSEESGPKGSKEEGTASAPVATAGASGGKRKRRRKSTMKKKAAMAAAQALQQQQQQQQQQQPSESRSSWAEEEAMRERKEGTASPDTMFHIEDVDGQQEPVQVSKPPEKTSNTEMTRITTDFHFFSDTEATPGCSRPNSRPGSPIRSDTEFEVQQRQSVGIQTESDGELGEVDGSALGATKEQRPSWKWGELPSPLPSARLSISGTSSGAATDGDSSVVGGVSQVGPKGISSDEDEELAATAKKEQEAASLSTMNSMTYIGKFINNFRHFYNEINAATLTGAIDVIVVEQPDGSFSCSPFHVRFGKMGVLRSREKVVCC</sequence>
<accession>A0A8K0P4L3</accession>
<comment type="caution">
    <text evidence="3">The sequence shown here is derived from an EMBL/GenBank/DDBJ whole genome shotgun (WGS) entry which is preliminary data.</text>
</comment>
<feature type="compositionally biased region" description="Basic residues" evidence="1">
    <location>
        <begin position="169"/>
        <end position="183"/>
    </location>
</feature>
<dbReference type="Proteomes" id="UP000792457">
    <property type="component" value="Unassembled WGS sequence"/>
</dbReference>
<evidence type="ECO:0000256" key="1">
    <source>
        <dbReference type="SAM" id="MobiDB-lite"/>
    </source>
</evidence>
<dbReference type="AlphaFoldDB" id="A0A8K0P4L3"/>
<protein>
    <recommendedName>
        <fullName evidence="2">Lipin N-terminal domain-containing protein</fullName>
    </recommendedName>
</protein>
<reference evidence="3" key="1">
    <citation type="submission" date="2013-04" db="EMBL/GenBank/DDBJ databases">
        <authorList>
            <person name="Qu J."/>
            <person name="Murali S.C."/>
            <person name="Bandaranaike D."/>
            <person name="Bellair M."/>
            <person name="Blankenburg K."/>
            <person name="Chao H."/>
            <person name="Dinh H."/>
            <person name="Doddapaneni H."/>
            <person name="Downs B."/>
            <person name="Dugan-Rocha S."/>
            <person name="Elkadiri S."/>
            <person name="Gnanaolivu R.D."/>
            <person name="Hernandez B."/>
            <person name="Javaid M."/>
            <person name="Jayaseelan J.C."/>
            <person name="Lee S."/>
            <person name="Li M."/>
            <person name="Ming W."/>
            <person name="Munidasa M."/>
            <person name="Muniz J."/>
            <person name="Nguyen L."/>
            <person name="Ongeri F."/>
            <person name="Osuji N."/>
            <person name="Pu L.-L."/>
            <person name="Puazo M."/>
            <person name="Qu C."/>
            <person name="Quiroz J."/>
            <person name="Raj R."/>
            <person name="Weissenberger G."/>
            <person name="Xin Y."/>
            <person name="Zou X."/>
            <person name="Han Y."/>
            <person name="Richards S."/>
            <person name="Worley K."/>
            <person name="Muzny D."/>
            <person name="Gibbs R."/>
        </authorList>
    </citation>
    <scope>NUCLEOTIDE SEQUENCE</scope>
    <source>
        <strain evidence="3">Sampled in the wild</strain>
    </source>
</reference>
<evidence type="ECO:0000259" key="2">
    <source>
        <dbReference type="Pfam" id="PF04571"/>
    </source>
</evidence>
<gene>
    <name evidence="3" type="ORF">J437_LFUL011020</name>
</gene>
<feature type="domain" description="Lipin N-terminal" evidence="2">
    <location>
        <begin position="1"/>
        <end position="45"/>
    </location>
</feature>
<feature type="compositionally biased region" description="Basic and acidic residues" evidence="1">
    <location>
        <begin position="100"/>
        <end position="112"/>
    </location>
</feature>
<proteinExistence type="predicted"/>
<feature type="compositionally biased region" description="Low complexity" evidence="1">
    <location>
        <begin position="184"/>
        <end position="209"/>
    </location>
</feature>
<dbReference type="GO" id="GO:0009062">
    <property type="term" value="P:fatty acid catabolic process"/>
    <property type="evidence" value="ECO:0007669"/>
    <property type="project" value="TreeGrafter"/>
</dbReference>